<feature type="compositionally biased region" description="Basic residues" evidence="1">
    <location>
        <begin position="7"/>
        <end position="17"/>
    </location>
</feature>
<feature type="compositionally biased region" description="Polar residues" evidence="1">
    <location>
        <begin position="845"/>
        <end position="858"/>
    </location>
</feature>
<feature type="region of interest" description="Disordered" evidence="1">
    <location>
        <begin position="1"/>
        <end position="292"/>
    </location>
</feature>
<evidence type="ECO:0000313" key="4">
    <source>
        <dbReference type="Proteomes" id="UP001303373"/>
    </source>
</evidence>
<feature type="compositionally biased region" description="Low complexity" evidence="1">
    <location>
        <begin position="1093"/>
        <end position="1107"/>
    </location>
</feature>
<feature type="region of interest" description="Disordered" evidence="1">
    <location>
        <begin position="1090"/>
        <end position="1128"/>
    </location>
</feature>
<feature type="compositionally biased region" description="Acidic residues" evidence="1">
    <location>
        <begin position="1114"/>
        <end position="1123"/>
    </location>
</feature>
<feature type="compositionally biased region" description="Basic and acidic residues" evidence="1">
    <location>
        <begin position="64"/>
        <end position="74"/>
    </location>
</feature>
<dbReference type="SUPFAM" id="SSF52113">
    <property type="entry name" value="BRCT domain"/>
    <property type="match status" value="1"/>
</dbReference>
<feature type="compositionally biased region" description="Polar residues" evidence="1">
    <location>
        <begin position="129"/>
        <end position="153"/>
    </location>
</feature>
<feature type="compositionally biased region" description="Low complexity" evidence="1">
    <location>
        <begin position="817"/>
        <end position="833"/>
    </location>
</feature>
<keyword evidence="4" id="KW-1185">Reference proteome</keyword>
<dbReference type="PROSITE" id="PS50172">
    <property type="entry name" value="BRCT"/>
    <property type="match status" value="1"/>
</dbReference>
<dbReference type="EMBL" id="CP138580">
    <property type="protein sequence ID" value="WPG98115.1"/>
    <property type="molecule type" value="Genomic_DNA"/>
</dbReference>
<protein>
    <recommendedName>
        <fullName evidence="2">BRCT domain-containing protein</fullName>
    </recommendedName>
</protein>
<dbReference type="Proteomes" id="UP001303373">
    <property type="component" value="Chromosome 1"/>
</dbReference>
<organism evidence="3 4">
    <name type="scientific">Acrodontium crateriforme</name>
    <dbReference type="NCBI Taxonomy" id="150365"/>
    <lineage>
        <taxon>Eukaryota</taxon>
        <taxon>Fungi</taxon>
        <taxon>Dikarya</taxon>
        <taxon>Ascomycota</taxon>
        <taxon>Pezizomycotina</taxon>
        <taxon>Dothideomycetes</taxon>
        <taxon>Dothideomycetidae</taxon>
        <taxon>Mycosphaerellales</taxon>
        <taxon>Teratosphaeriaceae</taxon>
        <taxon>Acrodontium</taxon>
    </lineage>
</organism>
<evidence type="ECO:0000259" key="2">
    <source>
        <dbReference type="PROSITE" id="PS50172"/>
    </source>
</evidence>
<sequence length="1167" mass="128759">MDAGTALKKKPVRRATAKKAEPEAKPRATRRNAQPVVEEQPNVSEDELEIAHAKPKRKAVVAKSKKEVLHKPEEIQTTTRAKATRATRTTSKIAVEVDESMQVQAEPEAKPARRTRATAAKPAALSPKKITQVNKRQTRNNKAMNVKPTTTITRAKADPRSRATRLRTESDENAEVPDITAMSEDEDDEIALASNAPKQRTSPVKAYRKPDSPACSEASMSSGPTTPSESPAQSVDQADDQQAESSEDEEESADDAQNTDAAASEDELCGPKTPMKRSSPTAQARYLASVQKTVRRYNQVVPIQTPPRRLDTTGRTPQTQRFISQQTLTTSERRPMTVARGGDQRFALGESGVMNGRNDEVEQEDDNSAPMEDSFIGHVNQSDEEVDSEVDDSMAIHVHAEQPEDKDESIVDDSFVIDELHSFEPAEKRVFAAVYSQPELTDAVDDVDPDAAIIIQETSIDNVQSPLAQPTNSFDTDDTVIITLNEVGETSVDEIEVLTAEDEMDERIDELAVSSPIVETMVWENIRQDITVPIDFDAYMREARVPLQVEPTERLSLAMGLQPAKERICTFEDNSTERIDIAADHDSAQIEIEFPMERRRETLNPNVDFNDFIDTTALVSPAQPTTDPATPSINDIVLNDSMSVNTPEDHRPISDAEAIVSSAEEPGQLLSTPHYALPTMAFGARRKSLPAFNMCTPSRMNARPHTSDGASMPRMLNPTDQPWWSAVPSQYSTPVHSRSTTVHGLTSVARITTSRQTSTAPTIDATPNEHHLRLNRRRLESEQSKTIALPSKFRTPARTTLKRPASALKMGADIPTPRASSLRRLALRPASPRKILPGTPISGKTPASTVNIPQTQTPIERYPRLSQRQDYAAHAHTVAAPRFRTPSRSPERQPRSAQRAATQRKVAFKAVTPKRQSRTPMKTPLKPPGMTPSQVPMTPHPNAPLKGVTAMVEVFTLDGASASGPFVALLTRLGARTTKTWSDRVTHVVFKDGSASTLQRVRLHNKAIDEGASGHRIECVNSRWVSDCDSLSERRNEQDDAYAIDLDDVPRGGKRRRKSMEPVALVNIGGNIMRDRGSFGRNSLSRRSILKRSVSSETSTEVSTPTTLPMRFVDDDDDDENEVDSPATPAWLHPEQLVQQTAPINHVRRLELKGAANNRRLTYGTTK</sequence>
<feature type="region of interest" description="Disordered" evidence="1">
    <location>
        <begin position="878"/>
        <end position="936"/>
    </location>
</feature>
<dbReference type="Gene3D" id="3.40.50.10190">
    <property type="entry name" value="BRCT domain"/>
    <property type="match status" value="1"/>
</dbReference>
<evidence type="ECO:0000313" key="3">
    <source>
        <dbReference type="EMBL" id="WPG98115.1"/>
    </source>
</evidence>
<accession>A0AAQ3R2C7</accession>
<evidence type="ECO:0000256" key="1">
    <source>
        <dbReference type="SAM" id="MobiDB-lite"/>
    </source>
</evidence>
<dbReference type="InterPro" id="IPR001357">
    <property type="entry name" value="BRCT_dom"/>
</dbReference>
<reference evidence="3 4" key="1">
    <citation type="submission" date="2023-11" db="EMBL/GenBank/DDBJ databases">
        <title>An acidophilic fungus is an integral part of prey digestion in a carnivorous sundew plant.</title>
        <authorList>
            <person name="Tsai I.J."/>
        </authorList>
    </citation>
    <scope>NUCLEOTIDE SEQUENCE [LARGE SCALE GENOMIC DNA]</scope>
    <source>
        <strain evidence="3">169a</strain>
    </source>
</reference>
<gene>
    <name evidence="3" type="ORF">R9X50_00090100</name>
</gene>
<feature type="region of interest" description="Disordered" evidence="1">
    <location>
        <begin position="798"/>
        <end position="858"/>
    </location>
</feature>
<feature type="compositionally biased region" description="Polar residues" evidence="1">
    <location>
        <begin position="218"/>
        <end position="229"/>
    </location>
</feature>
<feature type="domain" description="BRCT" evidence="2">
    <location>
        <begin position="940"/>
        <end position="1028"/>
    </location>
</feature>
<proteinExistence type="predicted"/>
<dbReference type="InterPro" id="IPR036420">
    <property type="entry name" value="BRCT_dom_sf"/>
</dbReference>
<dbReference type="CDD" id="cd17716">
    <property type="entry name" value="BRCT_microcephalin_rpt1"/>
    <property type="match status" value="1"/>
</dbReference>
<name>A0AAQ3R2C7_9PEZI</name>
<feature type="compositionally biased region" description="Basic and acidic residues" evidence="1">
    <location>
        <begin position="155"/>
        <end position="170"/>
    </location>
</feature>
<feature type="compositionally biased region" description="Low complexity" evidence="1">
    <location>
        <begin position="77"/>
        <end position="90"/>
    </location>
</feature>
<feature type="compositionally biased region" description="Acidic residues" evidence="1">
    <location>
        <begin position="237"/>
        <end position="254"/>
    </location>
</feature>
<dbReference type="AlphaFoldDB" id="A0AAQ3R2C7"/>